<dbReference type="AlphaFoldDB" id="A0A8H4B3J5"/>
<organism evidence="1 2">
    <name type="scientific">Gigaspora margarita</name>
    <dbReference type="NCBI Taxonomy" id="4874"/>
    <lineage>
        <taxon>Eukaryota</taxon>
        <taxon>Fungi</taxon>
        <taxon>Fungi incertae sedis</taxon>
        <taxon>Mucoromycota</taxon>
        <taxon>Glomeromycotina</taxon>
        <taxon>Glomeromycetes</taxon>
        <taxon>Diversisporales</taxon>
        <taxon>Gigasporaceae</taxon>
        <taxon>Gigaspora</taxon>
    </lineage>
</organism>
<dbReference type="EMBL" id="WTPW01000029">
    <property type="protein sequence ID" value="KAF0557215.1"/>
    <property type="molecule type" value="Genomic_DNA"/>
</dbReference>
<gene>
    <name evidence="1" type="ORF">F8M41_013742</name>
</gene>
<evidence type="ECO:0000313" key="2">
    <source>
        <dbReference type="Proteomes" id="UP000439903"/>
    </source>
</evidence>
<keyword evidence="2" id="KW-1185">Reference proteome</keyword>
<evidence type="ECO:0000313" key="1">
    <source>
        <dbReference type="EMBL" id="KAF0557215.1"/>
    </source>
</evidence>
<dbReference type="Proteomes" id="UP000439903">
    <property type="component" value="Unassembled WGS sequence"/>
</dbReference>
<comment type="caution">
    <text evidence="1">The sequence shown here is derived from an EMBL/GenBank/DDBJ whole genome shotgun (WGS) entry which is preliminary data.</text>
</comment>
<protein>
    <submittedName>
        <fullName evidence="1">E3 ubiquitin-protein ligase</fullName>
    </submittedName>
</protein>
<dbReference type="OrthoDB" id="2447297at2759"/>
<accession>A0A8H4B3J5</accession>
<sequence length="115" mass="13579">MEGHSPKDNCELQLYAENQYDVWNTNHFKKLYSPDLNKNFRFVSVIFDSVILENFKEKVMEFQMLLKCYNTLTIKAISIDSILNYFSSASNNYQKILTCVMLAYHIETTQKRTNT</sequence>
<proteinExistence type="predicted"/>
<name>A0A8H4B3J5_GIGMA</name>
<reference evidence="1 2" key="1">
    <citation type="journal article" date="2019" name="Environ. Microbiol.">
        <title>At the nexus of three kingdoms: the genome of the mycorrhizal fungus Gigaspora margarita provides insights into plant, endobacterial and fungal interactions.</title>
        <authorList>
            <person name="Venice F."/>
            <person name="Ghignone S."/>
            <person name="Salvioli di Fossalunga A."/>
            <person name="Amselem J."/>
            <person name="Novero M."/>
            <person name="Xianan X."/>
            <person name="Sedzielewska Toro K."/>
            <person name="Morin E."/>
            <person name="Lipzen A."/>
            <person name="Grigoriev I.V."/>
            <person name="Henrissat B."/>
            <person name="Martin F.M."/>
            <person name="Bonfante P."/>
        </authorList>
    </citation>
    <scope>NUCLEOTIDE SEQUENCE [LARGE SCALE GENOMIC DNA]</scope>
    <source>
        <strain evidence="1 2">BEG34</strain>
    </source>
</reference>